<evidence type="ECO:0000259" key="4">
    <source>
        <dbReference type="Pfam" id="PF25954"/>
    </source>
</evidence>
<reference evidence="5 6" key="1">
    <citation type="submission" date="2019-07" db="EMBL/GenBank/DDBJ databases">
        <title>The pathways for chlorine oxyanion respiration interact through the shared metabolite chlorate.</title>
        <authorList>
            <person name="Barnum T.P."/>
            <person name="Cheng Y."/>
            <person name="Hill K.A."/>
            <person name="Lucas L.N."/>
            <person name="Carlson H.K."/>
            <person name="Coates J.D."/>
        </authorList>
    </citation>
    <scope>NUCLEOTIDE SEQUENCE [LARGE SCALE GENOMIC DNA]</scope>
    <source>
        <strain evidence="5 6">SFB-3</strain>
    </source>
</reference>
<evidence type="ECO:0000256" key="2">
    <source>
        <dbReference type="ARBA" id="ARBA00023054"/>
    </source>
</evidence>
<dbReference type="OrthoDB" id="9806939at2"/>
<dbReference type="InterPro" id="IPR006143">
    <property type="entry name" value="RND_pump_MFP"/>
</dbReference>
<dbReference type="GO" id="GO:0030313">
    <property type="term" value="C:cell envelope"/>
    <property type="evidence" value="ECO:0007669"/>
    <property type="project" value="UniProtKB-SubCell"/>
</dbReference>
<dbReference type="NCBIfam" id="TIGR01730">
    <property type="entry name" value="RND_mfp"/>
    <property type="match status" value="1"/>
</dbReference>
<dbReference type="SUPFAM" id="SSF111369">
    <property type="entry name" value="HlyD-like secretion proteins"/>
    <property type="match status" value="1"/>
</dbReference>
<dbReference type="GO" id="GO:0019898">
    <property type="term" value="C:extrinsic component of membrane"/>
    <property type="evidence" value="ECO:0007669"/>
    <property type="project" value="InterPro"/>
</dbReference>
<dbReference type="GO" id="GO:1990281">
    <property type="term" value="C:efflux pump complex"/>
    <property type="evidence" value="ECO:0007669"/>
    <property type="project" value="TreeGrafter"/>
</dbReference>
<dbReference type="InterPro" id="IPR058792">
    <property type="entry name" value="Beta-barrel_RND_2"/>
</dbReference>
<dbReference type="InterPro" id="IPR030190">
    <property type="entry name" value="MacA_alpha-hairpin_sf"/>
</dbReference>
<dbReference type="Pfam" id="PF25954">
    <property type="entry name" value="Beta-barrel_RND_2"/>
    <property type="match status" value="1"/>
</dbReference>
<gene>
    <name evidence="5" type="ORF">FHP91_09570</name>
</gene>
<dbReference type="Gene3D" id="2.40.30.170">
    <property type="match status" value="1"/>
</dbReference>
<dbReference type="Gene3D" id="6.10.140.1990">
    <property type="match status" value="1"/>
</dbReference>
<dbReference type="Pfam" id="PF25917">
    <property type="entry name" value="BSH_RND"/>
    <property type="match status" value="1"/>
</dbReference>
<feature type="domain" description="CusB-like beta-barrel" evidence="4">
    <location>
        <begin position="209"/>
        <end position="283"/>
    </location>
</feature>
<dbReference type="AlphaFoldDB" id="A0A557QW50"/>
<proteinExistence type="inferred from homology"/>
<comment type="caution">
    <text evidence="5">The sequence shown here is derived from an EMBL/GenBank/DDBJ whole genome shotgun (WGS) entry which is preliminary data.</text>
</comment>
<dbReference type="Gene3D" id="2.40.50.100">
    <property type="match status" value="1"/>
</dbReference>
<comment type="similarity">
    <text evidence="1">Belongs to the membrane fusion protein (MFP) (TC 8.A.1) family.</text>
</comment>
<evidence type="ECO:0000256" key="1">
    <source>
        <dbReference type="ARBA" id="ARBA00009477"/>
    </source>
</evidence>
<dbReference type="GO" id="GO:1990961">
    <property type="term" value="P:xenobiotic detoxification by transmembrane export across the plasma membrane"/>
    <property type="evidence" value="ECO:0007669"/>
    <property type="project" value="InterPro"/>
</dbReference>
<dbReference type="InterPro" id="IPR058625">
    <property type="entry name" value="MdtA-like_BSH"/>
</dbReference>
<keyword evidence="2" id="KW-0175">Coiled coil</keyword>
<accession>A0A557QW50</accession>
<evidence type="ECO:0000259" key="3">
    <source>
        <dbReference type="Pfam" id="PF25917"/>
    </source>
</evidence>
<dbReference type="GO" id="GO:1990195">
    <property type="term" value="C:macrolide transmembrane transporter complex"/>
    <property type="evidence" value="ECO:0007669"/>
    <property type="project" value="InterPro"/>
</dbReference>
<feature type="domain" description="Multidrug resistance protein MdtA-like barrel-sandwich hybrid" evidence="3">
    <location>
        <begin position="59"/>
        <end position="196"/>
    </location>
</feature>
<dbReference type="Proteomes" id="UP000319502">
    <property type="component" value="Unassembled WGS sequence"/>
</dbReference>
<sequence>MKRLLWLALIAALAYGGFYFWQTQTQAPTGPQWRTATVDRGPLVRSINASGPVRPVVLVKVGTRISGNIAKLNADFNQAVKQGEILAELDTALIRAALAQIEAEIAAAHAERALAKTQHARNVRLVDQGFIAASVLDESAAALAARSAQVDQLEARKHQELTNLDHAIIRAPIDGVVVARDVDLGQTVAASFQTPTLFQIAGDLTHMQIETRVAEADVGELKVGQPASFTVDAHPSLHRSAQVRQIRLNPTIEQNVVTYNVVLDTDNADGLLLPGMTAQVNIQLARRDDVLRVPNAALRFRPPADKTAEAPDAKPHIKGPTVYRAKGQALEAVSVQLGATNDTHTELLDSPLAAGDAIVIGERSGGNAEGRGNFRLRLH</sequence>
<organism evidence="5 6">
    <name type="scientific">Denitromonas halophila</name>
    <dbReference type="NCBI Taxonomy" id="1629404"/>
    <lineage>
        <taxon>Bacteria</taxon>
        <taxon>Pseudomonadati</taxon>
        <taxon>Pseudomonadota</taxon>
        <taxon>Betaproteobacteria</taxon>
        <taxon>Rhodocyclales</taxon>
        <taxon>Zoogloeaceae</taxon>
        <taxon>Denitromonas</taxon>
    </lineage>
</organism>
<dbReference type="PANTHER" id="PTHR30469">
    <property type="entry name" value="MULTIDRUG RESISTANCE PROTEIN MDTA"/>
    <property type="match status" value="1"/>
</dbReference>
<evidence type="ECO:0000313" key="6">
    <source>
        <dbReference type="Proteomes" id="UP000319502"/>
    </source>
</evidence>
<evidence type="ECO:0000313" key="5">
    <source>
        <dbReference type="EMBL" id="TVO57137.1"/>
    </source>
</evidence>
<protein>
    <submittedName>
        <fullName evidence="5">Efflux RND transporter periplasmic adaptor subunit</fullName>
    </submittedName>
</protein>
<dbReference type="GO" id="GO:0015562">
    <property type="term" value="F:efflux transmembrane transporter activity"/>
    <property type="evidence" value="ECO:0007669"/>
    <property type="project" value="TreeGrafter"/>
</dbReference>
<dbReference type="EMBL" id="VMNK01000007">
    <property type="protein sequence ID" value="TVO57137.1"/>
    <property type="molecule type" value="Genomic_DNA"/>
</dbReference>
<dbReference type="RefSeq" id="WP_144309379.1">
    <property type="nucleotide sequence ID" value="NZ_VMNK01000007.1"/>
</dbReference>
<keyword evidence="6" id="KW-1185">Reference proteome</keyword>
<dbReference type="PANTHER" id="PTHR30469:SF33">
    <property type="entry name" value="SLR1207 PROTEIN"/>
    <property type="match status" value="1"/>
</dbReference>
<name>A0A557QW50_9RHOO</name>